<accession>A0A0M3JDX8</accession>
<sequence>CPEGWTYNGRNCYCDNFVLRRECPSGWHRIENNCYLLNRGTVNYQTATQTCTAFNSQVVSFDSEDEAIRVNVEYLHDSSVGSDRWSNAEVGAWIHDQITKCFGSRQPDETRSPGMFIHTAGLNSLDKSLTAETFGDLPIARNNYGGSGRHSTT</sequence>
<dbReference type="InterPro" id="IPR016187">
    <property type="entry name" value="CTDL_fold"/>
</dbReference>
<protein>
    <submittedName>
        <fullName evidence="3">C-type lectin domain-containing protein</fullName>
    </submittedName>
</protein>
<reference evidence="1 2" key="2">
    <citation type="submission" date="2018-11" db="EMBL/GenBank/DDBJ databases">
        <authorList>
            <consortium name="Pathogen Informatics"/>
        </authorList>
    </citation>
    <scope>NUCLEOTIDE SEQUENCE [LARGE SCALE GENOMIC DNA]</scope>
</reference>
<dbReference type="EMBL" id="UYRR01011205">
    <property type="protein sequence ID" value="VDK25807.1"/>
    <property type="molecule type" value="Genomic_DNA"/>
</dbReference>
<dbReference type="Gene3D" id="3.10.100.10">
    <property type="entry name" value="Mannose-Binding Protein A, subunit A"/>
    <property type="match status" value="1"/>
</dbReference>
<reference evidence="3" key="1">
    <citation type="submission" date="2017-02" db="UniProtKB">
        <authorList>
            <consortium name="WormBaseParasite"/>
        </authorList>
    </citation>
    <scope>IDENTIFICATION</scope>
</reference>
<evidence type="ECO:0000313" key="2">
    <source>
        <dbReference type="Proteomes" id="UP000267096"/>
    </source>
</evidence>
<dbReference type="Proteomes" id="UP000267096">
    <property type="component" value="Unassembled WGS sequence"/>
</dbReference>
<dbReference type="SUPFAM" id="SSF56436">
    <property type="entry name" value="C-type lectin-like"/>
    <property type="match status" value="1"/>
</dbReference>
<gene>
    <name evidence="1" type="ORF">ASIM_LOCUS5611</name>
</gene>
<evidence type="ECO:0000313" key="3">
    <source>
        <dbReference type="WBParaSite" id="ASIM_0000581901-mRNA-1"/>
    </source>
</evidence>
<keyword evidence="2" id="KW-1185">Reference proteome</keyword>
<evidence type="ECO:0000313" key="1">
    <source>
        <dbReference type="EMBL" id="VDK25807.1"/>
    </source>
</evidence>
<name>A0A0M3JDX8_ANISI</name>
<dbReference type="AlphaFoldDB" id="A0A0M3JDX8"/>
<organism evidence="3">
    <name type="scientific">Anisakis simplex</name>
    <name type="common">Herring worm</name>
    <dbReference type="NCBI Taxonomy" id="6269"/>
    <lineage>
        <taxon>Eukaryota</taxon>
        <taxon>Metazoa</taxon>
        <taxon>Ecdysozoa</taxon>
        <taxon>Nematoda</taxon>
        <taxon>Chromadorea</taxon>
        <taxon>Rhabditida</taxon>
        <taxon>Spirurina</taxon>
        <taxon>Ascaridomorpha</taxon>
        <taxon>Ascaridoidea</taxon>
        <taxon>Anisakidae</taxon>
        <taxon>Anisakis</taxon>
        <taxon>Anisakis simplex complex</taxon>
    </lineage>
</organism>
<dbReference type="WBParaSite" id="ASIM_0000581901-mRNA-1">
    <property type="protein sequence ID" value="ASIM_0000581901-mRNA-1"/>
    <property type="gene ID" value="ASIM_0000581901"/>
</dbReference>
<dbReference type="InterPro" id="IPR016186">
    <property type="entry name" value="C-type_lectin-like/link_sf"/>
</dbReference>
<proteinExistence type="predicted"/>